<dbReference type="Proteomes" id="UP000735302">
    <property type="component" value="Unassembled WGS sequence"/>
</dbReference>
<sequence length="118" mass="13130">MASHQENFGGLPAFSLELKRREPATSSTFMKRQTRDGHKENLGGDFALGPPHAQVPRACQFRKSSREESRPAPVRLLRDRSCKYLKKTYAVITSSEGNALKSRGPPGRPTGHSERDPI</sequence>
<dbReference type="EMBL" id="BLXT01002455">
    <property type="protein sequence ID" value="GFN94430.1"/>
    <property type="molecule type" value="Genomic_DNA"/>
</dbReference>
<accession>A0AAV3Z559</accession>
<comment type="caution">
    <text evidence="2">The sequence shown here is derived from an EMBL/GenBank/DDBJ whole genome shotgun (WGS) entry which is preliminary data.</text>
</comment>
<feature type="compositionally biased region" description="Basic and acidic residues" evidence="1">
    <location>
        <begin position="64"/>
        <end position="74"/>
    </location>
</feature>
<proteinExistence type="predicted"/>
<evidence type="ECO:0000313" key="3">
    <source>
        <dbReference type="Proteomes" id="UP000735302"/>
    </source>
</evidence>
<keyword evidence="3" id="KW-1185">Reference proteome</keyword>
<evidence type="ECO:0000256" key="1">
    <source>
        <dbReference type="SAM" id="MobiDB-lite"/>
    </source>
</evidence>
<evidence type="ECO:0000313" key="2">
    <source>
        <dbReference type="EMBL" id="GFN94430.1"/>
    </source>
</evidence>
<feature type="compositionally biased region" description="Basic and acidic residues" evidence="1">
    <location>
        <begin position="33"/>
        <end position="42"/>
    </location>
</feature>
<reference evidence="2 3" key="1">
    <citation type="journal article" date="2021" name="Elife">
        <title>Chloroplast acquisition without the gene transfer in kleptoplastic sea slugs, Plakobranchus ocellatus.</title>
        <authorList>
            <person name="Maeda T."/>
            <person name="Takahashi S."/>
            <person name="Yoshida T."/>
            <person name="Shimamura S."/>
            <person name="Takaki Y."/>
            <person name="Nagai Y."/>
            <person name="Toyoda A."/>
            <person name="Suzuki Y."/>
            <person name="Arimoto A."/>
            <person name="Ishii H."/>
            <person name="Satoh N."/>
            <person name="Nishiyama T."/>
            <person name="Hasebe M."/>
            <person name="Maruyama T."/>
            <person name="Minagawa J."/>
            <person name="Obokata J."/>
            <person name="Shigenobu S."/>
        </authorList>
    </citation>
    <scope>NUCLEOTIDE SEQUENCE [LARGE SCALE GENOMIC DNA]</scope>
</reference>
<protein>
    <submittedName>
        <fullName evidence="2">Uncharacterized protein</fullName>
    </submittedName>
</protein>
<feature type="region of interest" description="Disordered" evidence="1">
    <location>
        <begin position="1"/>
        <end position="74"/>
    </location>
</feature>
<name>A0AAV3Z559_9GAST</name>
<dbReference type="AlphaFoldDB" id="A0AAV3Z559"/>
<feature type="region of interest" description="Disordered" evidence="1">
    <location>
        <begin position="94"/>
        <end position="118"/>
    </location>
</feature>
<gene>
    <name evidence="2" type="ORF">PoB_002093600</name>
</gene>
<organism evidence="2 3">
    <name type="scientific">Plakobranchus ocellatus</name>
    <dbReference type="NCBI Taxonomy" id="259542"/>
    <lineage>
        <taxon>Eukaryota</taxon>
        <taxon>Metazoa</taxon>
        <taxon>Spiralia</taxon>
        <taxon>Lophotrochozoa</taxon>
        <taxon>Mollusca</taxon>
        <taxon>Gastropoda</taxon>
        <taxon>Heterobranchia</taxon>
        <taxon>Euthyneura</taxon>
        <taxon>Panpulmonata</taxon>
        <taxon>Sacoglossa</taxon>
        <taxon>Placobranchoidea</taxon>
        <taxon>Plakobranchidae</taxon>
        <taxon>Plakobranchus</taxon>
    </lineage>
</organism>